<dbReference type="SMART" id="SM00358">
    <property type="entry name" value="DSRM"/>
    <property type="match status" value="1"/>
</dbReference>
<proteinExistence type="inferred from homology"/>
<dbReference type="HAMAP" id="MF_00104">
    <property type="entry name" value="RNase_III"/>
    <property type="match status" value="1"/>
</dbReference>
<comment type="function">
    <text evidence="15">Digests double-stranded RNA. Involved in the processing of primary rRNA transcript to yield the immediate precursors to the large and small rRNAs (23S and 16S). Processes some mRNAs, and tRNAs when they are encoded in the rRNA operon. Processes pre-crRNA and tracrRNA of type II CRISPR loci if present in the organism.</text>
</comment>
<keyword evidence="15" id="KW-0699">rRNA-binding</keyword>
<dbReference type="EMBL" id="UGHS01000004">
    <property type="protein sequence ID" value="STO93224.1"/>
    <property type="molecule type" value="Genomic_DNA"/>
</dbReference>
<dbReference type="SUPFAM" id="SSF69065">
    <property type="entry name" value="RNase III domain-like"/>
    <property type="match status" value="1"/>
</dbReference>
<evidence type="ECO:0000256" key="8">
    <source>
        <dbReference type="ARBA" id="ARBA00022694"/>
    </source>
</evidence>
<dbReference type="GO" id="GO:0042802">
    <property type="term" value="F:identical protein binding"/>
    <property type="evidence" value="ECO:0007669"/>
    <property type="project" value="UniProtKB-ARBA"/>
</dbReference>
<sequence>MSALDRLERKIGYHFATQDLLKLALTHRSAAHHHNERLEFLGDSILNYVIAEALYQRFPRCNEGELSRMRATLVREPTLAILARDFTLGDYMKLGSGELKSGGFRRESILADCVEAIIGAMSLDSNFEAAANVVRTWYQKMLAEIKPGDNQKDPKTRLQEYLQAKRFPLPTYEVIDIQGEAHCQEFTVRCTVNEDNKGAKPTKLADNDSFVAKGSSRRKAEQAAAEQILKLLEIN</sequence>
<comment type="catalytic activity">
    <reaction evidence="1 15">
        <text>Endonucleolytic cleavage to 5'-phosphomonoester.</text>
        <dbReference type="EC" id="3.1.26.3"/>
    </reaction>
</comment>
<keyword evidence="8 15" id="KW-0819">tRNA processing</keyword>
<dbReference type="EC" id="3.1.26.3" evidence="15"/>
<evidence type="ECO:0000256" key="13">
    <source>
        <dbReference type="ARBA" id="ARBA00022842"/>
    </source>
</evidence>
<dbReference type="InterPro" id="IPR011907">
    <property type="entry name" value="RNase_III"/>
</dbReference>
<comment type="cofactor">
    <cofactor evidence="15">
        <name>Mg(2+)</name>
        <dbReference type="ChEBI" id="CHEBI:18420"/>
    </cofactor>
</comment>
<dbReference type="FunFam" id="1.10.1520.10:FF:000001">
    <property type="entry name" value="Ribonuclease 3"/>
    <property type="match status" value="1"/>
</dbReference>
<evidence type="ECO:0000313" key="18">
    <source>
        <dbReference type="EMBL" id="STO93224.1"/>
    </source>
</evidence>
<dbReference type="Gene3D" id="3.30.160.20">
    <property type="match status" value="1"/>
</dbReference>
<dbReference type="InterPro" id="IPR000999">
    <property type="entry name" value="RNase_III_dom"/>
</dbReference>
<evidence type="ECO:0000256" key="7">
    <source>
        <dbReference type="ARBA" id="ARBA00022664"/>
    </source>
</evidence>
<evidence type="ECO:0000256" key="9">
    <source>
        <dbReference type="ARBA" id="ARBA00022722"/>
    </source>
</evidence>
<reference evidence="18 19" key="1">
    <citation type="submission" date="2018-06" db="EMBL/GenBank/DDBJ databases">
        <authorList>
            <consortium name="Pathogen Informatics"/>
            <person name="Doyle S."/>
        </authorList>
    </citation>
    <scope>NUCLEOTIDE SEQUENCE [LARGE SCALE GENOMIC DNA]</scope>
    <source>
        <strain evidence="18 19">NCTC13335</strain>
    </source>
</reference>
<keyword evidence="12 15" id="KW-0378">Hydrolase</keyword>
<feature type="domain" description="RNase III" evidence="17">
    <location>
        <begin position="4"/>
        <end position="126"/>
    </location>
</feature>
<keyword evidence="13 15" id="KW-0460">Magnesium</keyword>
<dbReference type="RefSeq" id="WP_007243025.1">
    <property type="nucleotide sequence ID" value="NZ_CAUUFB010000015.1"/>
</dbReference>
<keyword evidence="9 15" id="KW-0540">Nuclease</keyword>
<feature type="active site" evidence="15">
    <location>
        <position position="115"/>
    </location>
</feature>
<organism evidence="18 19">
    <name type="scientific">Haemophilus pittmaniae</name>
    <dbReference type="NCBI Taxonomy" id="249188"/>
    <lineage>
        <taxon>Bacteria</taxon>
        <taxon>Pseudomonadati</taxon>
        <taxon>Pseudomonadota</taxon>
        <taxon>Gammaproteobacteria</taxon>
        <taxon>Pasteurellales</taxon>
        <taxon>Pasteurellaceae</taxon>
        <taxon>Haemophilus</taxon>
    </lineage>
</organism>
<comment type="subunit">
    <text evidence="4 15">Homodimer.</text>
</comment>
<evidence type="ECO:0000256" key="10">
    <source>
        <dbReference type="ARBA" id="ARBA00022723"/>
    </source>
</evidence>
<dbReference type="OrthoDB" id="9805026at2"/>
<dbReference type="GO" id="GO:0006397">
    <property type="term" value="P:mRNA processing"/>
    <property type="evidence" value="ECO:0007669"/>
    <property type="project" value="UniProtKB-UniRule"/>
</dbReference>
<feature type="binding site" evidence="15">
    <location>
        <position position="39"/>
    </location>
    <ligand>
        <name>Mg(2+)</name>
        <dbReference type="ChEBI" id="CHEBI:18420"/>
    </ligand>
</feature>
<evidence type="ECO:0000256" key="1">
    <source>
        <dbReference type="ARBA" id="ARBA00000109"/>
    </source>
</evidence>
<dbReference type="PANTHER" id="PTHR11207:SF0">
    <property type="entry name" value="RIBONUCLEASE 3"/>
    <property type="match status" value="1"/>
</dbReference>
<dbReference type="InterPro" id="IPR014720">
    <property type="entry name" value="dsRBD_dom"/>
</dbReference>
<dbReference type="GO" id="GO:0005737">
    <property type="term" value="C:cytoplasm"/>
    <property type="evidence" value="ECO:0007669"/>
    <property type="project" value="UniProtKB-SubCell"/>
</dbReference>
<evidence type="ECO:0000256" key="12">
    <source>
        <dbReference type="ARBA" id="ARBA00022801"/>
    </source>
</evidence>
<dbReference type="Pfam" id="PF14622">
    <property type="entry name" value="Ribonucleas_3_3"/>
    <property type="match status" value="1"/>
</dbReference>
<dbReference type="Gene3D" id="1.10.1520.10">
    <property type="entry name" value="Ribonuclease III domain"/>
    <property type="match status" value="1"/>
</dbReference>
<comment type="subcellular location">
    <subcellularLocation>
        <location evidence="2 15">Cytoplasm</location>
    </subcellularLocation>
</comment>
<dbReference type="AlphaFoldDB" id="A0A377IY87"/>
<evidence type="ECO:0000256" key="4">
    <source>
        <dbReference type="ARBA" id="ARBA00011738"/>
    </source>
</evidence>
<dbReference type="FunFam" id="3.30.160.20:FF:000003">
    <property type="entry name" value="Ribonuclease 3"/>
    <property type="match status" value="1"/>
</dbReference>
<dbReference type="SMART" id="SM00535">
    <property type="entry name" value="RIBOc"/>
    <property type="match status" value="1"/>
</dbReference>
<evidence type="ECO:0000256" key="6">
    <source>
        <dbReference type="ARBA" id="ARBA00022552"/>
    </source>
</evidence>
<gene>
    <name evidence="15 18" type="primary">rnc</name>
    <name evidence="18" type="ORF">NCTC13335_01088</name>
</gene>
<dbReference type="InterPro" id="IPR036389">
    <property type="entry name" value="RNase_III_sf"/>
</dbReference>
<keyword evidence="6 15" id="KW-0698">rRNA processing</keyword>
<dbReference type="GO" id="GO:0046872">
    <property type="term" value="F:metal ion binding"/>
    <property type="evidence" value="ECO:0007669"/>
    <property type="project" value="UniProtKB-KW"/>
</dbReference>
<dbReference type="GO" id="GO:0019843">
    <property type="term" value="F:rRNA binding"/>
    <property type="evidence" value="ECO:0007669"/>
    <property type="project" value="UniProtKB-KW"/>
</dbReference>
<accession>A0A377IY87</accession>
<dbReference type="NCBIfam" id="TIGR02191">
    <property type="entry name" value="RNaseIII"/>
    <property type="match status" value="1"/>
</dbReference>
<protein>
    <recommendedName>
        <fullName evidence="15">Ribonuclease 3</fullName>
        <ecNumber evidence="15">3.1.26.3</ecNumber>
    </recommendedName>
    <alternativeName>
        <fullName evidence="15">Ribonuclease III</fullName>
        <shortName evidence="15">RNase III</shortName>
    </alternativeName>
</protein>
<dbReference type="PROSITE" id="PS50142">
    <property type="entry name" value="RNASE_3_2"/>
    <property type="match status" value="1"/>
</dbReference>
<evidence type="ECO:0000259" key="17">
    <source>
        <dbReference type="PROSITE" id="PS50142"/>
    </source>
</evidence>
<evidence type="ECO:0000256" key="3">
    <source>
        <dbReference type="ARBA" id="ARBA00010183"/>
    </source>
</evidence>
<evidence type="ECO:0000256" key="5">
    <source>
        <dbReference type="ARBA" id="ARBA00022490"/>
    </source>
</evidence>
<evidence type="ECO:0000256" key="15">
    <source>
        <dbReference type="HAMAP-Rule" id="MF_00104"/>
    </source>
</evidence>
<evidence type="ECO:0000259" key="16">
    <source>
        <dbReference type="PROSITE" id="PS50137"/>
    </source>
</evidence>
<dbReference type="CDD" id="cd00593">
    <property type="entry name" value="RIBOc"/>
    <property type="match status" value="1"/>
</dbReference>
<dbReference type="CDD" id="cd10845">
    <property type="entry name" value="DSRM_RNAse_III_family"/>
    <property type="match status" value="1"/>
</dbReference>
<keyword evidence="11 15" id="KW-0255">Endonuclease</keyword>
<feature type="domain" description="DRBM" evidence="16">
    <location>
        <begin position="153"/>
        <end position="234"/>
    </location>
</feature>
<dbReference type="GO" id="GO:0003725">
    <property type="term" value="F:double-stranded RNA binding"/>
    <property type="evidence" value="ECO:0007669"/>
    <property type="project" value="TreeGrafter"/>
</dbReference>
<evidence type="ECO:0000256" key="11">
    <source>
        <dbReference type="ARBA" id="ARBA00022759"/>
    </source>
</evidence>
<feature type="binding site" evidence="15">
    <location>
        <position position="112"/>
    </location>
    <ligand>
        <name>Mg(2+)</name>
        <dbReference type="ChEBI" id="CHEBI:18420"/>
    </ligand>
</feature>
<keyword evidence="7 15" id="KW-0507">mRNA processing</keyword>
<dbReference type="PANTHER" id="PTHR11207">
    <property type="entry name" value="RIBONUCLEASE III"/>
    <property type="match status" value="1"/>
</dbReference>
<comment type="similarity">
    <text evidence="3">Belongs to the ribonuclease III family.</text>
</comment>
<evidence type="ECO:0000256" key="2">
    <source>
        <dbReference type="ARBA" id="ARBA00004496"/>
    </source>
</evidence>
<evidence type="ECO:0000313" key="19">
    <source>
        <dbReference type="Proteomes" id="UP000255264"/>
    </source>
</evidence>
<keyword evidence="19" id="KW-1185">Reference proteome</keyword>
<feature type="binding site" evidence="15">
    <location>
        <position position="115"/>
    </location>
    <ligand>
        <name>Mg(2+)</name>
        <dbReference type="ChEBI" id="CHEBI:18420"/>
    </ligand>
</feature>
<dbReference type="PROSITE" id="PS00517">
    <property type="entry name" value="RNASE_3_1"/>
    <property type="match status" value="1"/>
</dbReference>
<dbReference type="GO" id="GO:0004525">
    <property type="term" value="F:ribonuclease III activity"/>
    <property type="evidence" value="ECO:0007669"/>
    <property type="project" value="UniProtKB-UniRule"/>
</dbReference>
<feature type="active site" evidence="15">
    <location>
        <position position="43"/>
    </location>
</feature>
<dbReference type="PROSITE" id="PS50137">
    <property type="entry name" value="DS_RBD"/>
    <property type="match status" value="1"/>
</dbReference>
<dbReference type="SUPFAM" id="SSF54768">
    <property type="entry name" value="dsRNA-binding domain-like"/>
    <property type="match status" value="1"/>
</dbReference>
<dbReference type="GO" id="GO:0006364">
    <property type="term" value="P:rRNA processing"/>
    <property type="evidence" value="ECO:0007669"/>
    <property type="project" value="UniProtKB-UniRule"/>
</dbReference>
<keyword evidence="14 15" id="KW-0694">RNA-binding</keyword>
<dbReference type="Proteomes" id="UP000255264">
    <property type="component" value="Unassembled WGS sequence"/>
</dbReference>
<dbReference type="Pfam" id="PF00035">
    <property type="entry name" value="dsrm"/>
    <property type="match status" value="1"/>
</dbReference>
<evidence type="ECO:0000256" key="14">
    <source>
        <dbReference type="ARBA" id="ARBA00022884"/>
    </source>
</evidence>
<dbReference type="GO" id="GO:0008033">
    <property type="term" value="P:tRNA processing"/>
    <property type="evidence" value="ECO:0007669"/>
    <property type="project" value="UniProtKB-KW"/>
</dbReference>
<dbReference type="GO" id="GO:0010468">
    <property type="term" value="P:regulation of gene expression"/>
    <property type="evidence" value="ECO:0007669"/>
    <property type="project" value="TreeGrafter"/>
</dbReference>
<name>A0A377IY87_9PAST</name>
<keyword evidence="10 15" id="KW-0479">Metal-binding</keyword>
<keyword evidence="5 15" id="KW-0963">Cytoplasm</keyword>